<reference evidence="2" key="1">
    <citation type="submission" date="2023-06" db="EMBL/GenBank/DDBJ databases">
        <title>Multi-omics analyses reveal the molecular pathogenesis toolkit of Lasiodiplodia hormozganensis, a cross-kingdom pathogen.</title>
        <authorList>
            <person name="Felix C."/>
            <person name="Meneses R."/>
            <person name="Goncalves M.F.M."/>
            <person name="Tilleman L."/>
            <person name="Duarte A.S."/>
            <person name="Jorrin-Novo J.V."/>
            <person name="Van De Peer Y."/>
            <person name="Deforce D."/>
            <person name="Van Nieuwerburgh F."/>
            <person name="Esteves A.C."/>
            <person name="Alves A."/>
        </authorList>
    </citation>
    <scope>NUCLEOTIDE SEQUENCE</scope>
    <source>
        <strain evidence="2">CBS 339.90</strain>
    </source>
</reference>
<proteinExistence type="inferred from homology"/>
<evidence type="ECO:0000313" key="3">
    <source>
        <dbReference type="Proteomes" id="UP001175001"/>
    </source>
</evidence>
<dbReference type="SUPFAM" id="SSF102198">
    <property type="entry name" value="Putative cyclase"/>
    <property type="match status" value="1"/>
</dbReference>
<protein>
    <recommendedName>
        <fullName evidence="4">Cyclase</fullName>
    </recommendedName>
</protein>
<comment type="caution">
    <text evidence="2">The sequence shown here is derived from an EMBL/GenBank/DDBJ whole genome shotgun (WGS) entry which is preliminary data.</text>
</comment>
<evidence type="ECO:0008006" key="4">
    <source>
        <dbReference type="Google" id="ProtNLM"/>
    </source>
</evidence>
<dbReference type="PANTHER" id="PTHR34861">
    <property type="match status" value="1"/>
</dbReference>
<keyword evidence="3" id="KW-1185">Reference proteome</keyword>
<evidence type="ECO:0000256" key="1">
    <source>
        <dbReference type="ARBA" id="ARBA00007865"/>
    </source>
</evidence>
<organism evidence="2 3">
    <name type="scientific">Lasiodiplodia hormozganensis</name>
    <dbReference type="NCBI Taxonomy" id="869390"/>
    <lineage>
        <taxon>Eukaryota</taxon>
        <taxon>Fungi</taxon>
        <taxon>Dikarya</taxon>
        <taxon>Ascomycota</taxon>
        <taxon>Pezizomycotina</taxon>
        <taxon>Dothideomycetes</taxon>
        <taxon>Dothideomycetes incertae sedis</taxon>
        <taxon>Botryosphaeriales</taxon>
        <taxon>Botryosphaeriaceae</taxon>
        <taxon>Lasiodiplodia</taxon>
    </lineage>
</organism>
<sequence length="369" mass="40138">MGSNAELDIPNFDDLPEVEGMPQGCAWGVFDKDGKKDVHGTLNLLTPDIVKAAAAEVKEGVSISLNWPLDSLKFPLPGRPRPVHKHQNIRESGLLASESSDEQHAAAAAAADAWDDFIEFNTQCSSQWDSLCHYSHQPSRLSYNGARCTKDSLAAAAASDQQQQLLPLPTLDHWHSRGGLVARGVLLDVRAYLDEVKGVPAALASACSGRRISVDELEAVAAHQGVEFRRGDVLVVRTGFTEEMEGCETAEEQMALLARGALSGVENSVEVARWVWDRHFAAVASDSMAFEGVGADPEKETGKPWSLRDDMVLHQYFLSMFGLSIGEMWDLKALAAHCRKTGRYSFMLTSVPLRIPCLVGSPPNALAIF</sequence>
<accession>A0AA40D300</accession>
<dbReference type="AlphaFoldDB" id="A0AA40D300"/>
<dbReference type="GO" id="GO:0004061">
    <property type="term" value="F:arylformamidase activity"/>
    <property type="evidence" value="ECO:0007669"/>
    <property type="project" value="InterPro"/>
</dbReference>
<dbReference type="EMBL" id="JAUJDW010000010">
    <property type="protein sequence ID" value="KAK0660771.1"/>
    <property type="molecule type" value="Genomic_DNA"/>
</dbReference>
<dbReference type="GO" id="GO:0019441">
    <property type="term" value="P:L-tryptophan catabolic process to kynurenine"/>
    <property type="evidence" value="ECO:0007669"/>
    <property type="project" value="InterPro"/>
</dbReference>
<name>A0AA40D300_9PEZI</name>
<dbReference type="Pfam" id="PF04199">
    <property type="entry name" value="Cyclase"/>
    <property type="match status" value="1"/>
</dbReference>
<gene>
    <name evidence="2" type="ORF">DIS24_g3283</name>
</gene>
<evidence type="ECO:0000313" key="2">
    <source>
        <dbReference type="EMBL" id="KAK0660771.1"/>
    </source>
</evidence>
<dbReference type="InterPro" id="IPR037175">
    <property type="entry name" value="KFase_sf"/>
</dbReference>
<comment type="similarity">
    <text evidence="1">Belongs to the Cyclase 1 superfamily.</text>
</comment>
<dbReference type="InterPro" id="IPR007325">
    <property type="entry name" value="KFase/CYL"/>
</dbReference>
<dbReference type="Gene3D" id="3.50.30.50">
    <property type="entry name" value="Putative cyclase"/>
    <property type="match status" value="1"/>
</dbReference>
<dbReference type="PANTHER" id="PTHR34861:SF10">
    <property type="entry name" value="CYCLASE"/>
    <property type="match status" value="1"/>
</dbReference>
<dbReference type="Proteomes" id="UP001175001">
    <property type="component" value="Unassembled WGS sequence"/>
</dbReference>